<keyword evidence="3" id="KW-0597">Phosphoprotein</keyword>
<feature type="transmembrane region" description="Helical" evidence="7">
    <location>
        <begin position="98"/>
        <end position="119"/>
    </location>
</feature>
<dbReference type="Gene3D" id="3.30.565.10">
    <property type="entry name" value="Histidine kinase-like ATPase, C-terminal domain"/>
    <property type="match status" value="1"/>
</dbReference>
<keyword evidence="6" id="KW-0902">Two-component regulatory system</keyword>
<dbReference type="Gene3D" id="1.10.287.130">
    <property type="match status" value="1"/>
</dbReference>
<feature type="transmembrane region" description="Helical" evidence="7">
    <location>
        <begin position="28"/>
        <end position="51"/>
    </location>
</feature>
<dbReference type="SUPFAM" id="SSF55874">
    <property type="entry name" value="ATPase domain of HSP90 chaperone/DNA topoisomerase II/histidine kinase"/>
    <property type="match status" value="1"/>
</dbReference>
<evidence type="ECO:0000313" key="9">
    <source>
        <dbReference type="EMBL" id="QDT18217.1"/>
    </source>
</evidence>
<keyword evidence="7" id="KW-0812">Transmembrane</keyword>
<dbReference type="InterPro" id="IPR058544">
    <property type="entry name" value="ETR1_N"/>
</dbReference>
<reference evidence="9 10" key="1">
    <citation type="submission" date="2019-02" db="EMBL/GenBank/DDBJ databases">
        <title>Deep-cultivation of Planctomycetes and their phenomic and genomic characterization uncovers novel biology.</title>
        <authorList>
            <person name="Wiegand S."/>
            <person name="Jogler M."/>
            <person name="Boedeker C."/>
            <person name="Pinto D."/>
            <person name="Vollmers J."/>
            <person name="Rivas-Marin E."/>
            <person name="Kohn T."/>
            <person name="Peeters S.H."/>
            <person name="Heuer A."/>
            <person name="Rast P."/>
            <person name="Oberbeckmann S."/>
            <person name="Bunk B."/>
            <person name="Jeske O."/>
            <person name="Meyerdierks A."/>
            <person name="Storesund J.E."/>
            <person name="Kallscheuer N."/>
            <person name="Luecker S."/>
            <person name="Lage O.M."/>
            <person name="Pohl T."/>
            <person name="Merkel B.J."/>
            <person name="Hornburger P."/>
            <person name="Mueller R.-W."/>
            <person name="Bruemmer F."/>
            <person name="Labrenz M."/>
            <person name="Spormann A.M."/>
            <person name="Op den Camp H."/>
            <person name="Overmann J."/>
            <person name="Amann R."/>
            <person name="Jetten M.S.M."/>
            <person name="Mascher T."/>
            <person name="Medema M.H."/>
            <person name="Devos D.P."/>
            <person name="Kaster A.-K."/>
            <person name="Ovreas L."/>
            <person name="Rohde M."/>
            <person name="Galperin M.Y."/>
            <person name="Jogler C."/>
        </authorList>
    </citation>
    <scope>NUCLEOTIDE SEQUENCE [LARGE SCALE GENOMIC DNA]</scope>
    <source>
        <strain evidence="9 10">CA12</strain>
    </source>
</reference>
<gene>
    <name evidence="9" type="primary">torS</name>
    <name evidence="9" type="ORF">CA12_43580</name>
</gene>
<dbReference type="AlphaFoldDB" id="A0A517PFP5"/>
<dbReference type="InterPro" id="IPR050736">
    <property type="entry name" value="Sensor_HK_Regulatory"/>
</dbReference>
<dbReference type="EC" id="2.7.13.3" evidence="2"/>
<dbReference type="FunFam" id="1.10.287.130:FF:000001">
    <property type="entry name" value="Two-component sensor histidine kinase"/>
    <property type="match status" value="1"/>
</dbReference>
<feature type="transmembrane region" description="Helical" evidence="7">
    <location>
        <begin position="63"/>
        <end position="86"/>
    </location>
</feature>
<keyword evidence="7" id="KW-1133">Transmembrane helix</keyword>
<evidence type="ECO:0000256" key="3">
    <source>
        <dbReference type="ARBA" id="ARBA00022553"/>
    </source>
</evidence>
<evidence type="ECO:0000256" key="1">
    <source>
        <dbReference type="ARBA" id="ARBA00000085"/>
    </source>
</evidence>
<keyword evidence="5" id="KW-0418">Kinase</keyword>
<keyword evidence="4 9" id="KW-0808">Transferase</keyword>
<evidence type="ECO:0000256" key="4">
    <source>
        <dbReference type="ARBA" id="ARBA00022679"/>
    </source>
</evidence>
<dbReference type="Pfam" id="PF25487">
    <property type="entry name" value="ETR1_N"/>
    <property type="match status" value="1"/>
</dbReference>
<dbReference type="InterPro" id="IPR036890">
    <property type="entry name" value="HATPase_C_sf"/>
</dbReference>
<evidence type="ECO:0000256" key="5">
    <source>
        <dbReference type="ARBA" id="ARBA00022777"/>
    </source>
</evidence>
<evidence type="ECO:0000259" key="8">
    <source>
        <dbReference type="PROSITE" id="PS50109"/>
    </source>
</evidence>
<dbReference type="InterPro" id="IPR036097">
    <property type="entry name" value="HisK_dim/P_sf"/>
</dbReference>
<evidence type="ECO:0000256" key="7">
    <source>
        <dbReference type="SAM" id="Phobius"/>
    </source>
</evidence>
<dbReference type="Proteomes" id="UP000318741">
    <property type="component" value="Chromosome"/>
</dbReference>
<dbReference type="Pfam" id="PF00512">
    <property type="entry name" value="HisKA"/>
    <property type="match status" value="1"/>
</dbReference>
<keyword evidence="7" id="KW-0472">Membrane</keyword>
<dbReference type="SMART" id="SM00388">
    <property type="entry name" value="HisKA"/>
    <property type="match status" value="1"/>
</dbReference>
<evidence type="ECO:0000313" key="10">
    <source>
        <dbReference type="Proteomes" id="UP000318741"/>
    </source>
</evidence>
<proteinExistence type="predicted"/>
<organism evidence="9 10">
    <name type="scientific">Alienimonas californiensis</name>
    <dbReference type="NCBI Taxonomy" id="2527989"/>
    <lineage>
        <taxon>Bacteria</taxon>
        <taxon>Pseudomonadati</taxon>
        <taxon>Planctomycetota</taxon>
        <taxon>Planctomycetia</taxon>
        <taxon>Planctomycetales</taxon>
        <taxon>Planctomycetaceae</taxon>
        <taxon>Alienimonas</taxon>
    </lineage>
</organism>
<sequence length="322" mass="35482">MNWLFGTDGFPPRWRCGTGWEAEPWVGWLHVVGDSLIAAAYTSIPLLLIYLGSKRNDVPFHWLGGLFAAFILACGATHALDAFIFWEPLYRLSGLMKALTAAVSWATVAALLLALPAILHLPGRAKLADSLEAEIAERRRAEAAERTAREAAEAANVAKTQFLAAMSHELRTPLTAVLGYADLLARALENPDRRDMARQIRANGNHLLTLLNDLLDLSKVEAGKLEIDRRPVELVPLLEEVRSLMNVQALDRGLKLEVRYLGPVPRFVMTDAVRLRQCLLNLLSNAIKFTDRGRVRMEVRFLPDAPADLTADARVPAAAGAI</sequence>
<evidence type="ECO:0000256" key="6">
    <source>
        <dbReference type="ARBA" id="ARBA00023012"/>
    </source>
</evidence>
<dbReference type="PROSITE" id="PS50109">
    <property type="entry name" value="HIS_KIN"/>
    <property type="match status" value="1"/>
</dbReference>
<dbReference type="PANTHER" id="PTHR43711:SF26">
    <property type="entry name" value="SENSOR HISTIDINE KINASE RCSC"/>
    <property type="match status" value="1"/>
</dbReference>
<dbReference type="RefSeq" id="WP_165700918.1">
    <property type="nucleotide sequence ID" value="NZ_CP036265.1"/>
</dbReference>
<dbReference type="InterPro" id="IPR005467">
    <property type="entry name" value="His_kinase_dom"/>
</dbReference>
<dbReference type="GO" id="GO:0000155">
    <property type="term" value="F:phosphorelay sensor kinase activity"/>
    <property type="evidence" value="ECO:0007669"/>
    <property type="project" value="InterPro"/>
</dbReference>
<comment type="catalytic activity">
    <reaction evidence="1">
        <text>ATP + protein L-histidine = ADP + protein N-phospho-L-histidine.</text>
        <dbReference type="EC" id="2.7.13.3"/>
    </reaction>
</comment>
<dbReference type="KEGG" id="acaf:CA12_43580"/>
<feature type="domain" description="Histidine kinase" evidence="8">
    <location>
        <begin position="165"/>
        <end position="300"/>
    </location>
</feature>
<protein>
    <recommendedName>
        <fullName evidence="2">histidine kinase</fullName>
        <ecNumber evidence="2">2.7.13.3</ecNumber>
    </recommendedName>
</protein>
<evidence type="ECO:0000256" key="2">
    <source>
        <dbReference type="ARBA" id="ARBA00012438"/>
    </source>
</evidence>
<dbReference type="InterPro" id="IPR003661">
    <property type="entry name" value="HisK_dim/P_dom"/>
</dbReference>
<dbReference type="CDD" id="cd00082">
    <property type="entry name" value="HisKA"/>
    <property type="match status" value="1"/>
</dbReference>
<dbReference type="EMBL" id="CP036265">
    <property type="protein sequence ID" value="QDT18217.1"/>
    <property type="molecule type" value="Genomic_DNA"/>
</dbReference>
<keyword evidence="10" id="KW-1185">Reference proteome</keyword>
<dbReference type="PANTHER" id="PTHR43711">
    <property type="entry name" value="TWO-COMPONENT HISTIDINE KINASE"/>
    <property type="match status" value="1"/>
</dbReference>
<name>A0A517PFP5_9PLAN</name>
<accession>A0A517PFP5</accession>
<dbReference type="SUPFAM" id="SSF47384">
    <property type="entry name" value="Homodimeric domain of signal transducing histidine kinase"/>
    <property type="match status" value="1"/>
</dbReference>